<dbReference type="PANTHER" id="PTHR45436">
    <property type="entry name" value="SENSOR HISTIDINE KINASE YKOH"/>
    <property type="match status" value="1"/>
</dbReference>
<keyword evidence="7" id="KW-1133">Transmembrane helix</keyword>
<dbReference type="GO" id="GO:0016301">
    <property type="term" value="F:kinase activity"/>
    <property type="evidence" value="ECO:0007669"/>
    <property type="project" value="UniProtKB-KW"/>
</dbReference>
<dbReference type="Proteomes" id="UP001596523">
    <property type="component" value="Unassembled WGS sequence"/>
</dbReference>
<feature type="compositionally biased region" description="Low complexity" evidence="6">
    <location>
        <begin position="371"/>
        <end position="420"/>
    </location>
</feature>
<feature type="domain" description="Histidine kinase/HSP90-like ATPase" evidence="8">
    <location>
        <begin position="223"/>
        <end position="337"/>
    </location>
</feature>
<keyword evidence="5 9" id="KW-0418">Kinase</keyword>
<evidence type="ECO:0000256" key="5">
    <source>
        <dbReference type="ARBA" id="ARBA00022777"/>
    </source>
</evidence>
<evidence type="ECO:0000256" key="6">
    <source>
        <dbReference type="SAM" id="MobiDB-lite"/>
    </source>
</evidence>
<evidence type="ECO:0000256" key="3">
    <source>
        <dbReference type="ARBA" id="ARBA00022553"/>
    </source>
</evidence>
<evidence type="ECO:0000256" key="1">
    <source>
        <dbReference type="ARBA" id="ARBA00000085"/>
    </source>
</evidence>
<sequence>MATAVATLLAGGGTRIAVLLIGVVAVFGVGAACAEAARRGRLIAELRAAAAERQNALQRQEAETVRLADALLPDVVARLRKGEFPEDVLASLHAPEAHLKVLRSVVDAVTAEEDLRDSAQRAFVNIARRVQAIVHQQAQELREMEDRHGQAPDVFGDLLRIDHGTALIGRLADSIAVLGGARPGRQWSRAVPLYSVMRGAMSRIIDYQRVELHSVSEIAVVGTAVEPLIHALAELLDNATRYSPPQTKVHLTAVDVQSGIAIEIEDGGVSMSEEARRRAERMLQQAQEGIDVNDLGETPRLGLAVVGRLAQAYGFQVSLRPSAYGGVRAVLVVPQDLITTVAKATGLAHGIGSSSGPRTAVTVPAQRTERPVTGPAPVTGGTANAPAGAAPAANGLAAGVPAPEVTAPGPAAPAGSAQGLPDEDAPVVTERTPNGLPQRRRKAPAPQPAPAPEQAAPEQEDAGQVQPGMWLAAFQSGLAGETAHHSDASSASTSKGNEQ</sequence>
<dbReference type="Gene3D" id="3.30.565.10">
    <property type="entry name" value="Histidine kinase-like ATPase, C-terminal domain"/>
    <property type="match status" value="1"/>
</dbReference>
<dbReference type="SMART" id="SM00387">
    <property type="entry name" value="HATPase_c"/>
    <property type="match status" value="1"/>
</dbReference>
<proteinExistence type="predicted"/>
<feature type="region of interest" description="Disordered" evidence="6">
    <location>
        <begin position="348"/>
        <end position="499"/>
    </location>
</feature>
<dbReference type="EC" id="2.7.13.3" evidence="2"/>
<evidence type="ECO:0000313" key="9">
    <source>
        <dbReference type="EMBL" id="MFC7305500.1"/>
    </source>
</evidence>
<dbReference type="InterPro" id="IPR036890">
    <property type="entry name" value="HATPase_C_sf"/>
</dbReference>
<evidence type="ECO:0000256" key="7">
    <source>
        <dbReference type="SAM" id="Phobius"/>
    </source>
</evidence>
<gene>
    <name evidence="9" type="ORF">ACFQVC_14865</name>
</gene>
<dbReference type="PANTHER" id="PTHR45436:SF5">
    <property type="entry name" value="SENSOR HISTIDINE KINASE TRCS"/>
    <property type="match status" value="1"/>
</dbReference>
<dbReference type="EMBL" id="JBHTCF010000005">
    <property type="protein sequence ID" value="MFC7305500.1"/>
    <property type="molecule type" value="Genomic_DNA"/>
</dbReference>
<dbReference type="RefSeq" id="WP_381830855.1">
    <property type="nucleotide sequence ID" value="NZ_JBHTCF010000005.1"/>
</dbReference>
<evidence type="ECO:0000256" key="4">
    <source>
        <dbReference type="ARBA" id="ARBA00022679"/>
    </source>
</evidence>
<comment type="catalytic activity">
    <reaction evidence="1">
        <text>ATP + protein L-histidine = ADP + protein N-phospho-L-histidine.</text>
        <dbReference type="EC" id="2.7.13.3"/>
    </reaction>
</comment>
<evidence type="ECO:0000259" key="8">
    <source>
        <dbReference type="SMART" id="SM00387"/>
    </source>
</evidence>
<accession>A0ABW2JJ75</accession>
<keyword evidence="4" id="KW-0808">Transferase</keyword>
<name>A0ABW2JJ75_9ACTN</name>
<keyword evidence="3" id="KW-0597">Phosphoprotein</keyword>
<dbReference type="InterPro" id="IPR050428">
    <property type="entry name" value="TCS_sensor_his_kinase"/>
</dbReference>
<reference evidence="10" key="1">
    <citation type="journal article" date="2019" name="Int. J. Syst. Evol. Microbiol.">
        <title>The Global Catalogue of Microorganisms (GCM) 10K type strain sequencing project: providing services to taxonomists for standard genome sequencing and annotation.</title>
        <authorList>
            <consortium name="The Broad Institute Genomics Platform"/>
            <consortium name="The Broad Institute Genome Sequencing Center for Infectious Disease"/>
            <person name="Wu L."/>
            <person name="Ma J."/>
        </authorList>
    </citation>
    <scope>NUCLEOTIDE SEQUENCE [LARGE SCALE GENOMIC DNA]</scope>
    <source>
        <strain evidence="10">SYNS20</strain>
    </source>
</reference>
<keyword evidence="7" id="KW-0472">Membrane</keyword>
<protein>
    <recommendedName>
        <fullName evidence="2">histidine kinase</fullName>
        <ecNumber evidence="2">2.7.13.3</ecNumber>
    </recommendedName>
</protein>
<feature type="transmembrane region" description="Helical" evidence="7">
    <location>
        <begin position="16"/>
        <end position="37"/>
    </location>
</feature>
<comment type="caution">
    <text evidence="9">The sequence shown here is derived from an EMBL/GenBank/DDBJ whole genome shotgun (WGS) entry which is preliminary data.</text>
</comment>
<evidence type="ECO:0000256" key="2">
    <source>
        <dbReference type="ARBA" id="ARBA00012438"/>
    </source>
</evidence>
<dbReference type="SUPFAM" id="SSF55874">
    <property type="entry name" value="ATPase domain of HSP90 chaperone/DNA topoisomerase II/histidine kinase"/>
    <property type="match status" value="1"/>
</dbReference>
<keyword evidence="10" id="KW-1185">Reference proteome</keyword>
<feature type="compositionally biased region" description="Low complexity" evidence="6">
    <location>
        <begin position="488"/>
        <end position="499"/>
    </location>
</feature>
<dbReference type="InterPro" id="IPR003594">
    <property type="entry name" value="HATPase_dom"/>
</dbReference>
<organism evidence="9 10">
    <name type="scientific">Streptomyces monticola</name>
    <dbReference type="NCBI Taxonomy" id="2666263"/>
    <lineage>
        <taxon>Bacteria</taxon>
        <taxon>Bacillati</taxon>
        <taxon>Actinomycetota</taxon>
        <taxon>Actinomycetes</taxon>
        <taxon>Kitasatosporales</taxon>
        <taxon>Streptomycetaceae</taxon>
        <taxon>Streptomyces</taxon>
    </lineage>
</organism>
<evidence type="ECO:0000313" key="10">
    <source>
        <dbReference type="Proteomes" id="UP001596523"/>
    </source>
</evidence>
<dbReference type="Pfam" id="PF02518">
    <property type="entry name" value="HATPase_c"/>
    <property type="match status" value="1"/>
</dbReference>
<keyword evidence="7" id="KW-0812">Transmembrane</keyword>